<dbReference type="AlphaFoldDB" id="A0A9N7UY09"/>
<keyword evidence="3" id="KW-1185">Reference proteome</keyword>
<feature type="region of interest" description="Disordered" evidence="1">
    <location>
        <begin position="1"/>
        <end position="22"/>
    </location>
</feature>
<gene>
    <name evidence="2" type="ORF">PLEPLA_LOCUS29384</name>
</gene>
<protein>
    <submittedName>
        <fullName evidence="2">Uncharacterized protein</fullName>
    </submittedName>
</protein>
<organism evidence="2 3">
    <name type="scientific">Pleuronectes platessa</name>
    <name type="common">European plaice</name>
    <dbReference type="NCBI Taxonomy" id="8262"/>
    <lineage>
        <taxon>Eukaryota</taxon>
        <taxon>Metazoa</taxon>
        <taxon>Chordata</taxon>
        <taxon>Craniata</taxon>
        <taxon>Vertebrata</taxon>
        <taxon>Euteleostomi</taxon>
        <taxon>Actinopterygii</taxon>
        <taxon>Neopterygii</taxon>
        <taxon>Teleostei</taxon>
        <taxon>Neoteleostei</taxon>
        <taxon>Acanthomorphata</taxon>
        <taxon>Carangaria</taxon>
        <taxon>Pleuronectiformes</taxon>
        <taxon>Pleuronectoidei</taxon>
        <taxon>Pleuronectidae</taxon>
        <taxon>Pleuronectes</taxon>
    </lineage>
</organism>
<reference evidence="2" key="1">
    <citation type="submission" date="2020-03" db="EMBL/GenBank/DDBJ databases">
        <authorList>
            <person name="Weist P."/>
        </authorList>
    </citation>
    <scope>NUCLEOTIDE SEQUENCE</scope>
</reference>
<evidence type="ECO:0000256" key="1">
    <source>
        <dbReference type="SAM" id="MobiDB-lite"/>
    </source>
</evidence>
<accession>A0A9N7UY09</accession>
<dbReference type="EMBL" id="CADEAL010002669">
    <property type="protein sequence ID" value="CAB1441624.1"/>
    <property type="molecule type" value="Genomic_DNA"/>
</dbReference>
<proteinExistence type="predicted"/>
<sequence>MTGSRSRGPGREDGGGRGLQKELTPFEAVVLWLGVKRRDASEAGGSDGAEERGGWGGLEVESTGQACVTFHLHDPESCETPALPHAAGGSRILTSPTRRVKRGYGDPEDYAKIYWTDYGETWKDVVVDERRTRSNFFR</sequence>
<name>A0A9N7UY09_PLEPL</name>
<evidence type="ECO:0000313" key="2">
    <source>
        <dbReference type="EMBL" id="CAB1441624.1"/>
    </source>
</evidence>
<comment type="caution">
    <text evidence="2">The sequence shown here is derived from an EMBL/GenBank/DDBJ whole genome shotgun (WGS) entry which is preliminary data.</text>
</comment>
<evidence type="ECO:0000313" key="3">
    <source>
        <dbReference type="Proteomes" id="UP001153269"/>
    </source>
</evidence>
<dbReference type="Proteomes" id="UP001153269">
    <property type="component" value="Unassembled WGS sequence"/>
</dbReference>